<dbReference type="NCBIfam" id="TIGR03083">
    <property type="entry name" value="maleylpyruvate isomerase family mycothiol-dependent enzyme"/>
    <property type="match status" value="1"/>
</dbReference>
<dbReference type="RefSeq" id="WP_068013845.1">
    <property type="nucleotide sequence ID" value="NZ_QQAZ01000007.1"/>
</dbReference>
<proteinExistence type="predicted"/>
<name>A0A370GZR1_9NOCA</name>
<dbReference type="SUPFAM" id="SSF109854">
    <property type="entry name" value="DinB/YfiT-like putative metalloenzymes"/>
    <property type="match status" value="1"/>
</dbReference>
<dbReference type="Proteomes" id="UP000255355">
    <property type="component" value="Unassembled WGS sequence"/>
</dbReference>
<protein>
    <submittedName>
        <fullName evidence="2">Uncharacterized protein (TIGR03086 family)</fullName>
    </submittedName>
</protein>
<organism evidence="2 3">
    <name type="scientific">Nocardia mexicana</name>
    <dbReference type="NCBI Taxonomy" id="279262"/>
    <lineage>
        <taxon>Bacteria</taxon>
        <taxon>Bacillati</taxon>
        <taxon>Actinomycetota</taxon>
        <taxon>Actinomycetes</taxon>
        <taxon>Mycobacteriales</taxon>
        <taxon>Nocardiaceae</taxon>
        <taxon>Nocardia</taxon>
    </lineage>
</organism>
<dbReference type="GO" id="GO:0046872">
    <property type="term" value="F:metal ion binding"/>
    <property type="evidence" value="ECO:0007669"/>
    <property type="project" value="InterPro"/>
</dbReference>
<sequence>MTDLLQLDAMALALIGHDVTVLDDADLDRPTPCTGWTVADLIRHMNERHEAIIESVLAPIPAPTDDPRGGFARTAARWVVAMEQTGDIVNLPQLGPMPTEEVLSIHYVDMLVHRWDLTRALDRTYSIPAEFTARALPIARKITAPGSPLNAPGGAYNPPLTEDRTLSAIDNIAALLGRDPHWHTATHADRVAD</sequence>
<evidence type="ECO:0000313" key="2">
    <source>
        <dbReference type="EMBL" id="RDI49155.1"/>
    </source>
</evidence>
<dbReference type="AlphaFoldDB" id="A0A370GZR1"/>
<dbReference type="Pfam" id="PF11716">
    <property type="entry name" value="MDMPI_N"/>
    <property type="match status" value="1"/>
</dbReference>
<accession>A0A370GZR1</accession>
<comment type="caution">
    <text evidence="2">The sequence shown here is derived from an EMBL/GenBank/DDBJ whole genome shotgun (WGS) entry which is preliminary data.</text>
</comment>
<gene>
    <name evidence="2" type="ORF">DFR68_107283</name>
</gene>
<reference evidence="2 3" key="1">
    <citation type="submission" date="2018-07" db="EMBL/GenBank/DDBJ databases">
        <title>Genomic Encyclopedia of Type Strains, Phase IV (KMG-IV): sequencing the most valuable type-strain genomes for metagenomic binning, comparative biology and taxonomic classification.</title>
        <authorList>
            <person name="Goeker M."/>
        </authorList>
    </citation>
    <scope>NUCLEOTIDE SEQUENCE [LARGE SCALE GENOMIC DNA]</scope>
    <source>
        <strain evidence="2 3">DSM 44952</strain>
    </source>
</reference>
<dbReference type="Gene3D" id="1.20.120.450">
    <property type="entry name" value="dinb family like domain"/>
    <property type="match status" value="1"/>
</dbReference>
<feature type="domain" description="Mycothiol-dependent maleylpyruvate isomerase metal-binding" evidence="1">
    <location>
        <begin position="19"/>
        <end position="57"/>
    </location>
</feature>
<dbReference type="InterPro" id="IPR017517">
    <property type="entry name" value="Maleyloyr_isom"/>
</dbReference>
<dbReference type="InterPro" id="IPR017520">
    <property type="entry name" value="CHP03086"/>
</dbReference>
<dbReference type="NCBIfam" id="TIGR03086">
    <property type="entry name" value="TIGR03086 family metal-binding protein"/>
    <property type="match status" value="1"/>
</dbReference>
<dbReference type="InterPro" id="IPR034660">
    <property type="entry name" value="DinB/YfiT-like"/>
</dbReference>
<dbReference type="STRING" id="1210089.GCA_001613165_00773"/>
<evidence type="ECO:0000313" key="3">
    <source>
        <dbReference type="Proteomes" id="UP000255355"/>
    </source>
</evidence>
<evidence type="ECO:0000259" key="1">
    <source>
        <dbReference type="Pfam" id="PF11716"/>
    </source>
</evidence>
<dbReference type="InterPro" id="IPR024344">
    <property type="entry name" value="MDMPI_metal-binding"/>
</dbReference>
<dbReference type="OrthoDB" id="5185819at2"/>
<keyword evidence="3" id="KW-1185">Reference proteome</keyword>
<dbReference type="EMBL" id="QQAZ01000007">
    <property type="protein sequence ID" value="RDI49155.1"/>
    <property type="molecule type" value="Genomic_DNA"/>
</dbReference>